<gene>
    <name evidence="1" type="ORF">KY290_023099</name>
</gene>
<evidence type="ECO:0000313" key="2">
    <source>
        <dbReference type="Proteomes" id="UP000826656"/>
    </source>
</evidence>
<dbReference type="PANTHER" id="PTHR47910:SF2">
    <property type="entry name" value="RIBULOSE BISPHOSPHATE CARBOXYLASE LARGE CHAIN, CATALYTIC DOMAIN-CONTAINING PROTEIN"/>
    <property type="match status" value="1"/>
</dbReference>
<dbReference type="PANTHER" id="PTHR47910">
    <property type="entry name" value="RIBULOSE BISPHOSPHATE CARBOXYLASE LARGE CHAIN, CATALYTIC DOMAIN-CONTAINING PROTEIN"/>
    <property type="match status" value="1"/>
</dbReference>
<name>A0ABQ7V872_SOLTU</name>
<dbReference type="Proteomes" id="UP000826656">
    <property type="component" value="Unassembled WGS sequence"/>
</dbReference>
<comment type="caution">
    <text evidence="1">The sequence shown here is derived from an EMBL/GenBank/DDBJ whole genome shotgun (WGS) entry which is preliminary data.</text>
</comment>
<organism evidence="1 2">
    <name type="scientific">Solanum tuberosum</name>
    <name type="common">Potato</name>
    <dbReference type="NCBI Taxonomy" id="4113"/>
    <lineage>
        <taxon>Eukaryota</taxon>
        <taxon>Viridiplantae</taxon>
        <taxon>Streptophyta</taxon>
        <taxon>Embryophyta</taxon>
        <taxon>Tracheophyta</taxon>
        <taxon>Spermatophyta</taxon>
        <taxon>Magnoliopsida</taxon>
        <taxon>eudicotyledons</taxon>
        <taxon>Gunneridae</taxon>
        <taxon>Pentapetalae</taxon>
        <taxon>asterids</taxon>
        <taxon>lamiids</taxon>
        <taxon>Solanales</taxon>
        <taxon>Solanaceae</taxon>
        <taxon>Solanoideae</taxon>
        <taxon>Solaneae</taxon>
        <taxon>Solanum</taxon>
    </lineage>
</organism>
<dbReference type="EMBL" id="JAIVGD010000015">
    <property type="protein sequence ID" value="KAH0759606.1"/>
    <property type="molecule type" value="Genomic_DNA"/>
</dbReference>
<keyword evidence="2" id="KW-1185">Reference proteome</keyword>
<reference evidence="1 2" key="1">
    <citation type="journal article" date="2021" name="bioRxiv">
        <title>Chromosome-scale and haplotype-resolved genome assembly of a tetraploid potato cultivar.</title>
        <authorList>
            <person name="Sun H."/>
            <person name="Jiao W.-B."/>
            <person name="Krause K."/>
            <person name="Campoy J.A."/>
            <person name="Goel M."/>
            <person name="Folz-Donahue K."/>
            <person name="Kukat C."/>
            <person name="Huettel B."/>
            <person name="Schneeberger K."/>
        </authorList>
    </citation>
    <scope>NUCLEOTIDE SEQUENCE [LARGE SCALE GENOMIC DNA]</scope>
    <source>
        <strain evidence="1">SolTubOtavaFocal</strain>
        <tissue evidence="1">Leaves</tissue>
    </source>
</reference>
<protein>
    <submittedName>
        <fullName evidence="1">Uncharacterized protein</fullName>
    </submittedName>
</protein>
<proteinExistence type="predicted"/>
<sequence length="364" mass="41441">MSLRLNIDRIALDTRDWICKVQIEKIGRPRESPDKKCRFQNLIFEDEEYADKLTLMDTYLISIARVKVSPTSYGKPIHKFYWVLDKETIIEHLKPSNELDKRLPPPTKLNITTFDRIPHMIVDSTAEIDIMAIVLRCGPKKYAGRSHHKCREITICDNQAKGKKTKLLSRASEKTSTSSSAPPMVVTSAGRQVIFIAEISSPTSHLYTSIVEQTTSMLIPKEFLVTLYRDKMRQELVVLKNRMDDLEAHVNSQLQAVHMSTTGEGEENEVREDDVDCLSGASMAGGFAGRPIILESKVVEADIQAFPGIHRLFKYHQFEWMNNMLGEYARHLTREAYASYATNLMNFAADTEQKKKRQKDGAAT</sequence>
<evidence type="ECO:0000313" key="1">
    <source>
        <dbReference type="EMBL" id="KAH0759606.1"/>
    </source>
</evidence>
<accession>A0ABQ7V872</accession>